<dbReference type="InterPro" id="IPR036047">
    <property type="entry name" value="F-box-like_dom_sf"/>
</dbReference>
<protein>
    <recommendedName>
        <fullName evidence="1">F-box domain-containing protein</fullName>
    </recommendedName>
</protein>
<comment type="caution">
    <text evidence="2">The sequence shown here is derived from an EMBL/GenBank/DDBJ whole genome shotgun (WGS) entry which is preliminary data.</text>
</comment>
<evidence type="ECO:0000313" key="2">
    <source>
        <dbReference type="EMBL" id="OMO92316.1"/>
    </source>
</evidence>
<proteinExistence type="predicted"/>
<reference evidence="3" key="1">
    <citation type="submission" date="2013-09" db="EMBL/GenBank/DDBJ databases">
        <title>Corchorus olitorius genome sequencing.</title>
        <authorList>
            <person name="Alam M."/>
            <person name="Haque M.S."/>
            <person name="Islam M.S."/>
            <person name="Emdad E.M."/>
            <person name="Islam M.M."/>
            <person name="Ahmed B."/>
            <person name="Halim A."/>
            <person name="Hossen Q.M.M."/>
            <person name="Hossain M.Z."/>
            <person name="Ahmed R."/>
            <person name="Khan M.M."/>
            <person name="Islam R."/>
            <person name="Rashid M.M."/>
            <person name="Khan S.A."/>
            <person name="Rahman M.S."/>
            <person name="Alam M."/>
            <person name="Yahiya A.S."/>
            <person name="Khan M.S."/>
            <person name="Azam M.S."/>
            <person name="Haque T."/>
            <person name="Lashkar M.Z.H."/>
            <person name="Akhand A.I."/>
            <person name="Morshed G."/>
            <person name="Roy S."/>
            <person name="Uddin K.S."/>
            <person name="Rabeya T."/>
            <person name="Hossain A.S."/>
            <person name="Chowdhury A."/>
            <person name="Snigdha A.R."/>
            <person name="Mortoza M.S."/>
            <person name="Matin S.A."/>
            <person name="Hoque S.M.E."/>
            <person name="Islam M.K."/>
            <person name="Roy D.K."/>
            <person name="Haider R."/>
            <person name="Moosa M.M."/>
            <person name="Elias S.M."/>
            <person name="Hasan A.M."/>
            <person name="Jahan S."/>
            <person name="Shafiuddin M."/>
            <person name="Mahmood N."/>
            <person name="Shommy N.S."/>
        </authorList>
    </citation>
    <scope>NUCLEOTIDE SEQUENCE [LARGE SCALE GENOMIC DNA]</scope>
    <source>
        <strain evidence="3">cv. O-4</strain>
    </source>
</reference>
<dbReference type="STRING" id="93759.A0A1R3JC03"/>
<gene>
    <name evidence="2" type="ORF">COLO4_17685</name>
</gene>
<dbReference type="InterPro" id="IPR005174">
    <property type="entry name" value="KIB1-4_b-propeller"/>
</dbReference>
<feature type="domain" description="F-box" evidence="1">
    <location>
        <begin position="14"/>
        <end position="55"/>
    </location>
</feature>
<organism evidence="2 3">
    <name type="scientific">Corchorus olitorius</name>
    <dbReference type="NCBI Taxonomy" id="93759"/>
    <lineage>
        <taxon>Eukaryota</taxon>
        <taxon>Viridiplantae</taxon>
        <taxon>Streptophyta</taxon>
        <taxon>Embryophyta</taxon>
        <taxon>Tracheophyta</taxon>
        <taxon>Spermatophyta</taxon>
        <taxon>Magnoliopsida</taxon>
        <taxon>eudicotyledons</taxon>
        <taxon>Gunneridae</taxon>
        <taxon>Pentapetalae</taxon>
        <taxon>rosids</taxon>
        <taxon>malvids</taxon>
        <taxon>Malvales</taxon>
        <taxon>Malvaceae</taxon>
        <taxon>Grewioideae</taxon>
        <taxon>Apeibeae</taxon>
        <taxon>Corchorus</taxon>
    </lineage>
</organism>
<dbReference type="AlphaFoldDB" id="A0A1R3JC03"/>
<dbReference type="PANTHER" id="PTHR33110">
    <property type="entry name" value="F-BOX/KELCH-REPEAT PROTEIN-RELATED"/>
    <property type="match status" value="1"/>
</dbReference>
<dbReference type="Gene3D" id="1.20.1280.50">
    <property type="match status" value="1"/>
</dbReference>
<accession>A0A1R3JC03</accession>
<dbReference type="InterPro" id="IPR001810">
    <property type="entry name" value="F-box_dom"/>
</dbReference>
<evidence type="ECO:0000313" key="3">
    <source>
        <dbReference type="Proteomes" id="UP000187203"/>
    </source>
</evidence>
<dbReference type="OrthoDB" id="999514at2759"/>
<evidence type="ECO:0000259" key="1">
    <source>
        <dbReference type="SMART" id="SM00256"/>
    </source>
</evidence>
<sequence length="264" mass="30741">MALPNKEERDWSDLPHDIVGHIIEKLYNWPDRIRVRAVCKNWHRVSHNWIPTIDKGAWIMSYRWLRLGKSGLGDVDKVYSICLLSDYRVSKTIYCIEEGFKEENERGLFVEASLQSCKYGWVLFQKHQEENPSRCYCFFLFSPFTNEVLELPKLELNSAIRRSSVVATFNLSSTSSDCLVFCLQRDHDNGTIHISTCRPGDKTWKTNSELELEGSYYNRPLACNLFGSNMMFLLCFRTRSLRRIQCCPPGMDITCKLVAMARVR</sequence>
<dbReference type="Pfam" id="PF12937">
    <property type="entry name" value="F-box-like"/>
    <property type="match status" value="1"/>
</dbReference>
<name>A0A1R3JC03_9ROSI</name>
<dbReference type="EMBL" id="AWUE01016377">
    <property type="protein sequence ID" value="OMO92316.1"/>
    <property type="molecule type" value="Genomic_DNA"/>
</dbReference>
<keyword evidence="3" id="KW-1185">Reference proteome</keyword>
<dbReference type="Proteomes" id="UP000187203">
    <property type="component" value="Unassembled WGS sequence"/>
</dbReference>
<dbReference type="Pfam" id="PF03478">
    <property type="entry name" value="Beta-prop_KIB1-4"/>
    <property type="match status" value="1"/>
</dbReference>
<dbReference type="SMART" id="SM00256">
    <property type="entry name" value="FBOX"/>
    <property type="match status" value="1"/>
</dbReference>
<dbReference type="SUPFAM" id="SSF81383">
    <property type="entry name" value="F-box domain"/>
    <property type="match status" value="1"/>
</dbReference>